<gene>
    <name evidence="3" type="ORF">EB796_006945</name>
</gene>
<organism evidence="3 4">
    <name type="scientific">Bugula neritina</name>
    <name type="common">Brown bryozoan</name>
    <name type="synonym">Sertularia neritina</name>
    <dbReference type="NCBI Taxonomy" id="10212"/>
    <lineage>
        <taxon>Eukaryota</taxon>
        <taxon>Metazoa</taxon>
        <taxon>Spiralia</taxon>
        <taxon>Lophotrochozoa</taxon>
        <taxon>Bryozoa</taxon>
        <taxon>Gymnolaemata</taxon>
        <taxon>Cheilostomatida</taxon>
        <taxon>Flustrina</taxon>
        <taxon>Buguloidea</taxon>
        <taxon>Bugulidae</taxon>
        <taxon>Bugula</taxon>
    </lineage>
</organism>
<comment type="caution">
    <text evidence="3">The sequence shown here is derived from an EMBL/GenBank/DDBJ whole genome shotgun (WGS) entry which is preliminary data.</text>
</comment>
<feature type="transmembrane region" description="Helical" evidence="2">
    <location>
        <begin position="7"/>
        <end position="36"/>
    </location>
</feature>
<keyword evidence="2" id="KW-0812">Transmembrane</keyword>
<keyword evidence="2" id="KW-1133">Transmembrane helix</keyword>
<feature type="region of interest" description="Disordered" evidence="1">
    <location>
        <begin position="221"/>
        <end position="247"/>
    </location>
</feature>
<proteinExistence type="predicted"/>
<protein>
    <submittedName>
        <fullName evidence="3">Uncharacterized protein</fullName>
    </submittedName>
</protein>
<dbReference type="Proteomes" id="UP000593567">
    <property type="component" value="Unassembled WGS sequence"/>
</dbReference>
<feature type="transmembrane region" description="Helical" evidence="2">
    <location>
        <begin position="56"/>
        <end position="77"/>
    </location>
</feature>
<evidence type="ECO:0000256" key="1">
    <source>
        <dbReference type="SAM" id="MobiDB-lite"/>
    </source>
</evidence>
<dbReference type="AlphaFoldDB" id="A0A7J7KAW8"/>
<keyword evidence="4" id="KW-1185">Reference proteome</keyword>
<evidence type="ECO:0000313" key="4">
    <source>
        <dbReference type="Proteomes" id="UP000593567"/>
    </source>
</evidence>
<name>A0A7J7KAW8_BUGNE</name>
<feature type="transmembrane region" description="Helical" evidence="2">
    <location>
        <begin position="128"/>
        <end position="151"/>
    </location>
</feature>
<accession>A0A7J7KAW8</accession>
<sequence>MGVSEYLCCCLDVATGAILTGLYTCMLSLAFLAIGIDSTVQVSRESHSQSDAMVMNAIHGLLIALSVIYGVASISLVLGASRKFKKYTVSWIVITPLWTIVVLCYLVILPAKLFNAIKLTGPTSRICGTVFIVAMNTFCMVVVCMFFVSLVRSPVQTLKSLGVVEALETGFSNGYSRLRESFRPKKSKLNVGYNSKASATSTAAPELAGAVVLNPNKLEVTRSSRPSTRQADVGDVAVSEHTSQPLEAADQLDYGNTYSGLSNPAFTSEI</sequence>
<evidence type="ECO:0000256" key="2">
    <source>
        <dbReference type="SAM" id="Phobius"/>
    </source>
</evidence>
<evidence type="ECO:0000313" key="3">
    <source>
        <dbReference type="EMBL" id="KAF6034748.1"/>
    </source>
</evidence>
<dbReference type="EMBL" id="VXIV02001002">
    <property type="protein sequence ID" value="KAF6034748.1"/>
    <property type="molecule type" value="Genomic_DNA"/>
</dbReference>
<reference evidence="3" key="1">
    <citation type="submission" date="2020-06" db="EMBL/GenBank/DDBJ databases">
        <title>Draft genome of Bugula neritina, a colonial animal packing powerful symbionts and potential medicines.</title>
        <authorList>
            <person name="Rayko M."/>
        </authorList>
    </citation>
    <scope>NUCLEOTIDE SEQUENCE [LARGE SCALE GENOMIC DNA]</scope>
    <source>
        <strain evidence="3">Kwan_BN1</strain>
    </source>
</reference>
<keyword evidence="2" id="KW-0472">Membrane</keyword>
<feature type="compositionally biased region" description="Polar residues" evidence="1">
    <location>
        <begin position="221"/>
        <end position="230"/>
    </location>
</feature>
<feature type="transmembrane region" description="Helical" evidence="2">
    <location>
        <begin position="89"/>
        <end position="108"/>
    </location>
</feature>